<dbReference type="SUPFAM" id="SSF47823">
    <property type="entry name" value="lambda integrase-like, N-terminal domain"/>
    <property type="match status" value="1"/>
</dbReference>
<keyword evidence="2" id="KW-0233">DNA recombination</keyword>
<reference evidence="3 4" key="1">
    <citation type="journal article" date="2020" name="ISME J.">
        <title>Uncovering the hidden diversity of litter-decomposition mechanisms in mushroom-forming fungi.</title>
        <authorList>
            <person name="Floudas D."/>
            <person name="Bentzer J."/>
            <person name="Ahren D."/>
            <person name="Johansson T."/>
            <person name="Persson P."/>
            <person name="Tunlid A."/>
        </authorList>
    </citation>
    <scope>NUCLEOTIDE SEQUENCE [LARGE SCALE GENOMIC DNA]</scope>
    <source>
        <strain evidence="3 4">CBS 661.87</strain>
    </source>
</reference>
<dbReference type="InterPro" id="IPR011010">
    <property type="entry name" value="DNA_brk_join_enz"/>
</dbReference>
<evidence type="ECO:0000256" key="1">
    <source>
        <dbReference type="ARBA" id="ARBA00023125"/>
    </source>
</evidence>
<gene>
    <name evidence="3" type="ORF">D9615_003673</name>
</gene>
<keyword evidence="1" id="KW-0238">DNA-binding</keyword>
<dbReference type="Gene3D" id="1.10.150.130">
    <property type="match status" value="1"/>
</dbReference>
<evidence type="ECO:0008006" key="5">
    <source>
        <dbReference type="Google" id="ProtNLM"/>
    </source>
</evidence>
<dbReference type="AlphaFoldDB" id="A0A8H5M7M3"/>
<dbReference type="GO" id="GO:0015074">
    <property type="term" value="P:DNA integration"/>
    <property type="evidence" value="ECO:0007669"/>
    <property type="project" value="InterPro"/>
</dbReference>
<accession>A0A8H5M7M3</accession>
<dbReference type="InterPro" id="IPR010998">
    <property type="entry name" value="Integrase_recombinase_N"/>
</dbReference>
<evidence type="ECO:0000256" key="2">
    <source>
        <dbReference type="ARBA" id="ARBA00023172"/>
    </source>
</evidence>
<protein>
    <recommendedName>
        <fullName evidence="5">DNA breaking-rejoining enzyme</fullName>
    </recommendedName>
</protein>
<dbReference type="EMBL" id="JAACJP010000006">
    <property type="protein sequence ID" value="KAF5383676.1"/>
    <property type="molecule type" value="Genomic_DNA"/>
</dbReference>
<dbReference type="GO" id="GO:0006310">
    <property type="term" value="P:DNA recombination"/>
    <property type="evidence" value="ECO:0007669"/>
    <property type="project" value="UniProtKB-KW"/>
</dbReference>
<dbReference type="InterPro" id="IPR052925">
    <property type="entry name" value="Phage_Integrase-like_Recomb"/>
</dbReference>
<dbReference type="SUPFAM" id="SSF56349">
    <property type="entry name" value="DNA breaking-rejoining enzymes"/>
    <property type="match status" value="1"/>
</dbReference>
<dbReference type="InterPro" id="IPR013762">
    <property type="entry name" value="Integrase-like_cat_sf"/>
</dbReference>
<evidence type="ECO:0000313" key="4">
    <source>
        <dbReference type="Proteomes" id="UP000565441"/>
    </source>
</evidence>
<proteinExistence type="predicted"/>
<keyword evidence="4" id="KW-1185">Reference proteome</keyword>
<dbReference type="Proteomes" id="UP000565441">
    <property type="component" value="Unassembled WGS sequence"/>
</dbReference>
<comment type="caution">
    <text evidence="3">The sequence shown here is derived from an EMBL/GenBank/DDBJ whole genome shotgun (WGS) entry which is preliminary data.</text>
</comment>
<dbReference type="PANTHER" id="PTHR34605:SF3">
    <property type="entry name" value="P CELL-TYPE AGGLUTINATION PROTEIN MAP4-LIKE-RELATED"/>
    <property type="match status" value="1"/>
</dbReference>
<sequence length="554" mass="61372">MSGYKANNFVTHHLSDSVVHTLRWWLVKLGDPSGSRILRPITKIAQIDVFVDASTSWGLGIILGNFWHALKLVENWKQPNHDICWLEAVAVKLAVSFLAQLGFSNTHVLIHSDNYGAIGAHYKHRSPNVPINLCTRRTYATLVQHLIVPSFVYVESDLNPADPISRGVSGAPRTFIKLPPRTPTVENAFPQFEHLSPPSLLPPSDSNDFTTLECMASPPHTTSTTVAPGPLLYTRFLDSLSVSTRQSYGAGLLRFTQFCDRLRIPEDQRMPASDLLLSAFVADASGSHSGECVRNWLNGLRSWHILNRADWHGQDPLVLSYKKSADKLGVRFKCPSRNPITLDHLLTLYHHLNLATHCDAAVWAAALVAFWGCHRLGELLPTSSTFSPALHVSRSSNIKTSYVNGSKVVTFHLPLTKTSSSGDQCILTATNNIFCPVSALLHHLRLNNITSHTHLFAFSTDSSFSILTKSLFLNMTSKIFAAHSLDPVFGHSYRIGGTVELLAAGVPPEVVMKLGGWTSLCFLHYWRGLDFLVSAAITRSWAAQRNAFSRRFNL</sequence>
<dbReference type="OrthoDB" id="3266428at2759"/>
<dbReference type="Gene3D" id="1.10.443.10">
    <property type="entry name" value="Intergrase catalytic core"/>
    <property type="match status" value="1"/>
</dbReference>
<dbReference type="GO" id="GO:0003677">
    <property type="term" value="F:DNA binding"/>
    <property type="evidence" value="ECO:0007669"/>
    <property type="project" value="UniProtKB-KW"/>
</dbReference>
<evidence type="ECO:0000313" key="3">
    <source>
        <dbReference type="EMBL" id="KAF5383676.1"/>
    </source>
</evidence>
<organism evidence="3 4">
    <name type="scientific">Tricholomella constricta</name>
    <dbReference type="NCBI Taxonomy" id="117010"/>
    <lineage>
        <taxon>Eukaryota</taxon>
        <taxon>Fungi</taxon>
        <taxon>Dikarya</taxon>
        <taxon>Basidiomycota</taxon>
        <taxon>Agaricomycotina</taxon>
        <taxon>Agaricomycetes</taxon>
        <taxon>Agaricomycetidae</taxon>
        <taxon>Agaricales</taxon>
        <taxon>Tricholomatineae</taxon>
        <taxon>Lyophyllaceae</taxon>
        <taxon>Tricholomella</taxon>
    </lineage>
</organism>
<dbReference type="PANTHER" id="PTHR34605">
    <property type="entry name" value="PHAGE_INTEGRASE DOMAIN-CONTAINING PROTEIN"/>
    <property type="match status" value="1"/>
</dbReference>
<name>A0A8H5M7M3_9AGAR</name>